<accession>A0A0C2GJ72</accession>
<dbReference type="Proteomes" id="UP000054047">
    <property type="component" value="Unassembled WGS sequence"/>
</dbReference>
<name>A0A0C2GJ72_9BILA</name>
<evidence type="ECO:0000313" key="2">
    <source>
        <dbReference type="Proteomes" id="UP000054047"/>
    </source>
</evidence>
<evidence type="ECO:0000313" key="1">
    <source>
        <dbReference type="EMBL" id="KIH58889.1"/>
    </source>
</evidence>
<protein>
    <submittedName>
        <fullName evidence="1">Uncharacterized protein</fullName>
    </submittedName>
</protein>
<gene>
    <name evidence="1" type="ORF">ANCDUO_10899</name>
</gene>
<reference evidence="1 2" key="1">
    <citation type="submission" date="2013-12" db="EMBL/GenBank/DDBJ databases">
        <title>Draft genome of the parsitic nematode Ancylostoma duodenale.</title>
        <authorList>
            <person name="Mitreva M."/>
        </authorList>
    </citation>
    <scope>NUCLEOTIDE SEQUENCE [LARGE SCALE GENOMIC DNA]</scope>
    <source>
        <strain evidence="1 2">Zhejiang</strain>
    </source>
</reference>
<proteinExistence type="predicted"/>
<keyword evidence="2" id="KW-1185">Reference proteome</keyword>
<dbReference type="AlphaFoldDB" id="A0A0C2GJ72"/>
<sequence length="115" mass="13259">MTSLPRSIRRMSLPVILCITMIVAFLTIMASSNGRRIKFYVERNLPPLEPLIIVITPTYKRPTRLADMTSNKKCVPALVEKTRFPYKDHRTQVTFKIFKALISSSIPYIKQLCTE</sequence>
<dbReference type="OrthoDB" id="10597176at2759"/>
<dbReference type="EMBL" id="KN732596">
    <property type="protein sequence ID" value="KIH58889.1"/>
    <property type="molecule type" value="Genomic_DNA"/>
</dbReference>
<organism evidence="1 2">
    <name type="scientific">Ancylostoma duodenale</name>
    <dbReference type="NCBI Taxonomy" id="51022"/>
    <lineage>
        <taxon>Eukaryota</taxon>
        <taxon>Metazoa</taxon>
        <taxon>Ecdysozoa</taxon>
        <taxon>Nematoda</taxon>
        <taxon>Chromadorea</taxon>
        <taxon>Rhabditida</taxon>
        <taxon>Rhabditina</taxon>
        <taxon>Rhabditomorpha</taxon>
        <taxon>Strongyloidea</taxon>
        <taxon>Ancylostomatidae</taxon>
        <taxon>Ancylostomatinae</taxon>
        <taxon>Ancylostoma</taxon>
    </lineage>
</organism>